<dbReference type="EMBL" id="CAVNYO010000180">
    <property type="protein sequence ID" value="CAK5272026.1"/>
    <property type="molecule type" value="Genomic_DNA"/>
</dbReference>
<accession>A0AAD2HBI2</accession>
<comment type="caution">
    <text evidence="1">The sequence shown here is derived from an EMBL/GenBank/DDBJ whole genome shotgun (WGS) entry which is preliminary data.</text>
</comment>
<protein>
    <submittedName>
        <fullName evidence="1">Uncharacterized protein</fullName>
    </submittedName>
</protein>
<dbReference type="Proteomes" id="UP001295794">
    <property type="component" value="Unassembled WGS sequence"/>
</dbReference>
<organism evidence="1 2">
    <name type="scientific">Mycena citricolor</name>
    <dbReference type="NCBI Taxonomy" id="2018698"/>
    <lineage>
        <taxon>Eukaryota</taxon>
        <taxon>Fungi</taxon>
        <taxon>Dikarya</taxon>
        <taxon>Basidiomycota</taxon>
        <taxon>Agaricomycotina</taxon>
        <taxon>Agaricomycetes</taxon>
        <taxon>Agaricomycetidae</taxon>
        <taxon>Agaricales</taxon>
        <taxon>Marasmiineae</taxon>
        <taxon>Mycenaceae</taxon>
        <taxon>Mycena</taxon>
    </lineage>
</organism>
<evidence type="ECO:0000313" key="1">
    <source>
        <dbReference type="EMBL" id="CAK5272026.1"/>
    </source>
</evidence>
<reference evidence="1" key="1">
    <citation type="submission" date="2023-11" db="EMBL/GenBank/DDBJ databases">
        <authorList>
            <person name="De Vega J J."/>
            <person name="De Vega J J."/>
        </authorList>
    </citation>
    <scope>NUCLEOTIDE SEQUENCE</scope>
</reference>
<proteinExistence type="predicted"/>
<keyword evidence="2" id="KW-1185">Reference proteome</keyword>
<dbReference type="AlphaFoldDB" id="A0AAD2HBI2"/>
<sequence>NPHPEPVCRLRGVPGQLAAEQVLLATRHGNQPRAVAGGGRAHGAVQRACRVDQIRQVLHVRDEVDGEGDGSERGKWLAKRAWWISLLLPPALNEKRVQIPVNASLSESDKAYMVL</sequence>
<evidence type="ECO:0000313" key="2">
    <source>
        <dbReference type="Proteomes" id="UP001295794"/>
    </source>
</evidence>
<feature type="non-terminal residue" evidence="1">
    <location>
        <position position="115"/>
    </location>
</feature>
<name>A0AAD2HBI2_9AGAR</name>
<gene>
    <name evidence="1" type="ORF">MYCIT1_LOCUS17521</name>
</gene>
<feature type="non-terminal residue" evidence="1">
    <location>
        <position position="1"/>
    </location>
</feature>